<dbReference type="Proteomes" id="UP000299102">
    <property type="component" value="Unassembled WGS sequence"/>
</dbReference>
<organism evidence="1 2">
    <name type="scientific">Eumeta variegata</name>
    <name type="common">Bagworm moth</name>
    <name type="synonym">Eumeta japonica</name>
    <dbReference type="NCBI Taxonomy" id="151549"/>
    <lineage>
        <taxon>Eukaryota</taxon>
        <taxon>Metazoa</taxon>
        <taxon>Ecdysozoa</taxon>
        <taxon>Arthropoda</taxon>
        <taxon>Hexapoda</taxon>
        <taxon>Insecta</taxon>
        <taxon>Pterygota</taxon>
        <taxon>Neoptera</taxon>
        <taxon>Endopterygota</taxon>
        <taxon>Lepidoptera</taxon>
        <taxon>Glossata</taxon>
        <taxon>Ditrysia</taxon>
        <taxon>Tineoidea</taxon>
        <taxon>Psychidae</taxon>
        <taxon>Oiketicinae</taxon>
        <taxon>Eumeta</taxon>
    </lineage>
</organism>
<accession>A0A4C1T443</accession>
<protein>
    <submittedName>
        <fullName evidence="1">Uncharacterized protein</fullName>
    </submittedName>
</protein>
<name>A0A4C1T443_EUMVA</name>
<proteinExistence type="predicted"/>
<comment type="caution">
    <text evidence="1">The sequence shown here is derived from an EMBL/GenBank/DDBJ whole genome shotgun (WGS) entry which is preliminary data.</text>
</comment>
<keyword evidence="2" id="KW-1185">Reference proteome</keyword>
<dbReference type="EMBL" id="BGZK01000029">
    <property type="protein sequence ID" value="GBP08031.1"/>
    <property type="molecule type" value="Genomic_DNA"/>
</dbReference>
<dbReference type="AlphaFoldDB" id="A0A4C1T443"/>
<evidence type="ECO:0000313" key="2">
    <source>
        <dbReference type="Proteomes" id="UP000299102"/>
    </source>
</evidence>
<sequence>MSTFDTISPTVGRIKRYKTCFTPEYASLVRDIGVNSPARDGFLQRIKPHLAPRHAKQMRLKQHLLEHYAACKLN</sequence>
<reference evidence="1 2" key="1">
    <citation type="journal article" date="2019" name="Commun. Biol.">
        <title>The bagworm genome reveals a unique fibroin gene that provides high tensile strength.</title>
        <authorList>
            <person name="Kono N."/>
            <person name="Nakamura H."/>
            <person name="Ohtoshi R."/>
            <person name="Tomita M."/>
            <person name="Numata K."/>
            <person name="Arakawa K."/>
        </authorList>
    </citation>
    <scope>NUCLEOTIDE SEQUENCE [LARGE SCALE GENOMIC DNA]</scope>
</reference>
<gene>
    <name evidence="1" type="ORF">EVAR_2852_1</name>
</gene>
<evidence type="ECO:0000313" key="1">
    <source>
        <dbReference type="EMBL" id="GBP08031.1"/>
    </source>
</evidence>